<feature type="disulfide bond" evidence="11">
    <location>
        <begin position="50"/>
        <end position="127"/>
    </location>
</feature>
<keyword evidence="14" id="KW-1185">Reference proteome</keyword>
<keyword evidence="4" id="KW-0719">Serine esterase</keyword>
<accession>A0A9P4NJQ9</accession>
<feature type="active site" description="Proton donor/acceptor" evidence="10">
    <location>
        <position position="203"/>
    </location>
</feature>
<comment type="similarity">
    <text evidence="2">Belongs to the cutinase family.</text>
</comment>
<dbReference type="AlphaFoldDB" id="A0A9P4NJQ9"/>
<dbReference type="SUPFAM" id="SSF53474">
    <property type="entry name" value="alpha/beta-Hydrolases"/>
    <property type="match status" value="1"/>
</dbReference>
<dbReference type="InterPro" id="IPR029058">
    <property type="entry name" value="AB_hydrolase_fold"/>
</dbReference>
<keyword evidence="5" id="KW-0964">Secreted</keyword>
<dbReference type="GO" id="GO:0005576">
    <property type="term" value="C:extracellular region"/>
    <property type="evidence" value="ECO:0007669"/>
    <property type="project" value="UniProtKB-SubCell"/>
</dbReference>
<feature type="active site" description="Nucleophile" evidence="10">
    <location>
        <position position="138"/>
    </location>
</feature>
<comment type="subcellular location">
    <subcellularLocation>
        <location evidence="1">Secreted</location>
    </subcellularLocation>
</comment>
<proteinExistence type="inferred from homology"/>
<evidence type="ECO:0000256" key="3">
    <source>
        <dbReference type="ARBA" id="ARBA00013095"/>
    </source>
</evidence>
<evidence type="ECO:0000256" key="11">
    <source>
        <dbReference type="PIRSR" id="PIRSR611150-2"/>
    </source>
</evidence>
<dbReference type="Proteomes" id="UP000800235">
    <property type="component" value="Unassembled WGS sequence"/>
</dbReference>
<name>A0A9P4NJQ9_9PEZI</name>
<dbReference type="EMBL" id="MU007073">
    <property type="protein sequence ID" value="KAF2424821.1"/>
    <property type="molecule type" value="Genomic_DNA"/>
</dbReference>
<dbReference type="EC" id="3.1.1.74" evidence="3"/>
<evidence type="ECO:0000256" key="4">
    <source>
        <dbReference type="ARBA" id="ARBA00022487"/>
    </source>
</evidence>
<reference evidence="13" key="1">
    <citation type="journal article" date="2020" name="Stud. Mycol.">
        <title>101 Dothideomycetes genomes: a test case for predicting lifestyles and emergence of pathogens.</title>
        <authorList>
            <person name="Haridas S."/>
            <person name="Albert R."/>
            <person name="Binder M."/>
            <person name="Bloem J."/>
            <person name="Labutti K."/>
            <person name="Salamov A."/>
            <person name="Andreopoulos B."/>
            <person name="Baker S."/>
            <person name="Barry K."/>
            <person name="Bills G."/>
            <person name="Bluhm B."/>
            <person name="Cannon C."/>
            <person name="Castanera R."/>
            <person name="Culley D."/>
            <person name="Daum C."/>
            <person name="Ezra D."/>
            <person name="Gonzalez J."/>
            <person name="Henrissat B."/>
            <person name="Kuo A."/>
            <person name="Liang C."/>
            <person name="Lipzen A."/>
            <person name="Lutzoni F."/>
            <person name="Magnuson J."/>
            <person name="Mondo S."/>
            <person name="Nolan M."/>
            <person name="Ohm R."/>
            <person name="Pangilinan J."/>
            <person name="Park H.-J."/>
            <person name="Ramirez L."/>
            <person name="Alfaro M."/>
            <person name="Sun H."/>
            <person name="Tritt A."/>
            <person name="Yoshinaga Y."/>
            <person name="Zwiers L.-H."/>
            <person name="Turgeon B."/>
            <person name="Goodwin S."/>
            <person name="Spatafora J."/>
            <person name="Crous P."/>
            <person name="Grigoriev I."/>
        </authorList>
    </citation>
    <scope>NUCLEOTIDE SEQUENCE</scope>
    <source>
        <strain evidence="13">CBS 130266</strain>
    </source>
</reference>
<dbReference type="Pfam" id="PF01083">
    <property type="entry name" value="Cutinase"/>
    <property type="match status" value="1"/>
</dbReference>
<keyword evidence="8 11" id="KW-1015">Disulfide bond</keyword>
<dbReference type="PANTHER" id="PTHR48250:SF3">
    <property type="entry name" value="CUTINASE 1-RELATED"/>
    <property type="match status" value="1"/>
</dbReference>
<keyword evidence="6 12" id="KW-0732">Signal</keyword>
<dbReference type="InterPro" id="IPR000675">
    <property type="entry name" value="Cutinase/axe"/>
</dbReference>
<dbReference type="Gene3D" id="3.40.50.1820">
    <property type="entry name" value="alpha/beta hydrolase"/>
    <property type="match status" value="1"/>
</dbReference>
<dbReference type="SMART" id="SM01110">
    <property type="entry name" value="Cutinase"/>
    <property type="match status" value="1"/>
</dbReference>
<dbReference type="OrthoDB" id="3225429at2759"/>
<evidence type="ECO:0000256" key="12">
    <source>
        <dbReference type="SAM" id="SignalP"/>
    </source>
</evidence>
<gene>
    <name evidence="13" type="ORF">EJ08DRAFT_617663</name>
</gene>
<organism evidence="13 14">
    <name type="scientific">Tothia fuscella</name>
    <dbReference type="NCBI Taxonomy" id="1048955"/>
    <lineage>
        <taxon>Eukaryota</taxon>
        <taxon>Fungi</taxon>
        <taxon>Dikarya</taxon>
        <taxon>Ascomycota</taxon>
        <taxon>Pezizomycotina</taxon>
        <taxon>Dothideomycetes</taxon>
        <taxon>Pleosporomycetidae</taxon>
        <taxon>Venturiales</taxon>
        <taxon>Cylindrosympodiaceae</taxon>
        <taxon>Tothia</taxon>
    </lineage>
</organism>
<evidence type="ECO:0000256" key="9">
    <source>
        <dbReference type="ARBA" id="ARBA00034045"/>
    </source>
</evidence>
<dbReference type="GO" id="GO:0016052">
    <property type="term" value="P:carbohydrate catabolic process"/>
    <property type="evidence" value="ECO:0007669"/>
    <property type="project" value="TreeGrafter"/>
</dbReference>
<feature type="chain" id="PRO_5040192162" description="cutinase" evidence="12">
    <location>
        <begin position="19"/>
        <end position="206"/>
    </location>
</feature>
<evidence type="ECO:0000256" key="6">
    <source>
        <dbReference type="ARBA" id="ARBA00022729"/>
    </source>
</evidence>
<evidence type="ECO:0000313" key="13">
    <source>
        <dbReference type="EMBL" id="KAF2424821.1"/>
    </source>
</evidence>
<evidence type="ECO:0000313" key="14">
    <source>
        <dbReference type="Proteomes" id="UP000800235"/>
    </source>
</evidence>
<evidence type="ECO:0000256" key="8">
    <source>
        <dbReference type="ARBA" id="ARBA00023157"/>
    </source>
</evidence>
<feature type="non-terminal residue" evidence="13">
    <location>
        <position position="206"/>
    </location>
</feature>
<evidence type="ECO:0000256" key="10">
    <source>
        <dbReference type="PIRSR" id="PIRSR611150-1"/>
    </source>
</evidence>
<protein>
    <recommendedName>
        <fullName evidence="3">cutinase</fullName>
        <ecNumber evidence="3">3.1.1.74</ecNumber>
    </recommendedName>
</protein>
<comment type="catalytic activity">
    <reaction evidence="9">
        <text>cutin + H2O = cutin monomers.</text>
        <dbReference type="EC" id="3.1.1.74"/>
    </reaction>
</comment>
<feature type="signal peptide" evidence="12">
    <location>
        <begin position="1"/>
        <end position="18"/>
    </location>
</feature>
<dbReference type="PRINTS" id="PR00129">
    <property type="entry name" value="CUTINASE"/>
</dbReference>
<evidence type="ECO:0000256" key="1">
    <source>
        <dbReference type="ARBA" id="ARBA00004613"/>
    </source>
</evidence>
<sequence length="206" mass="21532">MRLEFLAATVGMASLAAAAPAMSPEQLNTKRLEERQLFGGGMFELTKGPCKKHTLIFARGTTEAVNIGSYVGYPLLNVLKKKGFTDLAVEGVTYGAGVMTNIFSTGGADGDGVKDANRLFKLAASKCPNTIILGGGYSQGAAIMHRGVQDLPSDVVAKIAGVALFGDTQSSGHIKNFPKEKSEVFCEASDGVCGGLLLVNLGHLSY</sequence>
<evidence type="ECO:0000256" key="7">
    <source>
        <dbReference type="ARBA" id="ARBA00022801"/>
    </source>
</evidence>
<evidence type="ECO:0000256" key="5">
    <source>
        <dbReference type="ARBA" id="ARBA00022525"/>
    </source>
</evidence>
<keyword evidence="7" id="KW-0378">Hydrolase</keyword>
<dbReference type="PANTHER" id="PTHR48250">
    <property type="entry name" value="CUTINASE 2-RELATED"/>
    <property type="match status" value="1"/>
</dbReference>
<evidence type="ECO:0000256" key="2">
    <source>
        <dbReference type="ARBA" id="ARBA00007534"/>
    </source>
</evidence>
<comment type="caution">
    <text evidence="13">The sequence shown here is derived from an EMBL/GenBank/DDBJ whole genome shotgun (WGS) entry which is preliminary data.</text>
</comment>
<dbReference type="GO" id="GO:0050525">
    <property type="term" value="F:cutinase activity"/>
    <property type="evidence" value="ECO:0007669"/>
    <property type="project" value="UniProtKB-EC"/>
</dbReference>
<dbReference type="InterPro" id="IPR011150">
    <property type="entry name" value="Cutinase_monf"/>
</dbReference>
<feature type="disulfide bond" evidence="11">
    <location>
        <begin position="186"/>
        <end position="193"/>
    </location>
</feature>
<feature type="active site" evidence="10">
    <location>
        <position position="190"/>
    </location>
</feature>